<feature type="transmembrane region" description="Helical" evidence="7">
    <location>
        <begin position="62"/>
        <end position="84"/>
    </location>
</feature>
<dbReference type="EMBL" id="CP134050">
    <property type="protein sequence ID" value="WNC13975.1"/>
    <property type="molecule type" value="Genomic_DNA"/>
</dbReference>
<comment type="subcellular location">
    <subcellularLocation>
        <location evidence="1">Cell membrane</location>
        <topology evidence="1">Multi-pass membrane protein</topology>
    </subcellularLocation>
</comment>
<name>A0ABY9T1L7_BREBE</name>
<organism evidence="10 11">
    <name type="scientific">Brevibacillus brevis</name>
    <name type="common">Bacillus brevis</name>
    <dbReference type="NCBI Taxonomy" id="1393"/>
    <lineage>
        <taxon>Bacteria</taxon>
        <taxon>Bacillati</taxon>
        <taxon>Bacillota</taxon>
        <taxon>Bacilli</taxon>
        <taxon>Bacillales</taxon>
        <taxon>Paenibacillaceae</taxon>
        <taxon>Brevibacillus</taxon>
    </lineage>
</organism>
<dbReference type="InterPro" id="IPR007353">
    <property type="entry name" value="DUF421"/>
</dbReference>
<evidence type="ECO:0000259" key="8">
    <source>
        <dbReference type="Pfam" id="PF04239"/>
    </source>
</evidence>
<keyword evidence="6 7" id="KW-0472">Membrane</keyword>
<dbReference type="InterPro" id="IPR048454">
    <property type="entry name" value="YetF_N"/>
</dbReference>
<keyword evidence="5 7" id="KW-1133">Transmembrane helix</keyword>
<feature type="domain" description="YetF C-terminal" evidence="8">
    <location>
        <begin position="85"/>
        <end position="218"/>
    </location>
</feature>
<evidence type="ECO:0000256" key="4">
    <source>
        <dbReference type="ARBA" id="ARBA00022692"/>
    </source>
</evidence>
<feature type="transmembrane region" description="Helical" evidence="7">
    <location>
        <begin position="6"/>
        <end position="24"/>
    </location>
</feature>
<dbReference type="Pfam" id="PF20730">
    <property type="entry name" value="YetF_N"/>
    <property type="match status" value="1"/>
</dbReference>
<dbReference type="RefSeq" id="WP_310765778.1">
    <property type="nucleotide sequence ID" value="NZ_CP134050.1"/>
</dbReference>
<sequence>MSANVSLLEILLRTSVTFLAMLILTRLLGKKQLSHLTFFNYVTGITFGSIAAEIVIQKDLLLFTGLTGLIWWTFLTLLVSYAGLKWPKARIAIDGEPTIIIRHGEIIESAMARTRLNLDDLTMMLRERDAFSISEVEYAILEPHGKLSVLKKPEYQYATKKDVKARTPLHPLLPAEIISDGKYVAKNLIELGISTKWVERRLHQAGIHSVHDVFYAELQPDHSLYIDRRNPDQ</sequence>
<dbReference type="Pfam" id="PF04239">
    <property type="entry name" value="DUF421"/>
    <property type="match status" value="1"/>
</dbReference>
<keyword evidence="4 7" id="KW-0812">Transmembrane</keyword>
<feature type="transmembrane region" description="Helical" evidence="7">
    <location>
        <begin position="36"/>
        <end position="56"/>
    </location>
</feature>
<evidence type="ECO:0000256" key="5">
    <source>
        <dbReference type="ARBA" id="ARBA00022989"/>
    </source>
</evidence>
<gene>
    <name evidence="10" type="ORF">RGB73_25365</name>
</gene>
<evidence type="ECO:0000256" key="2">
    <source>
        <dbReference type="ARBA" id="ARBA00006448"/>
    </source>
</evidence>
<evidence type="ECO:0000256" key="1">
    <source>
        <dbReference type="ARBA" id="ARBA00004651"/>
    </source>
</evidence>
<comment type="similarity">
    <text evidence="2">Belongs to the UPF0702 family.</text>
</comment>
<reference evidence="10 11" key="1">
    <citation type="submission" date="2023-09" db="EMBL/GenBank/DDBJ databases">
        <title>Complete Genome and Methylome dissection of Bacillus brevis NEB573 original source of BbsI restriction endonuclease.</title>
        <authorList>
            <person name="Fomenkov A."/>
            <person name="Roberts R.D."/>
        </authorList>
    </citation>
    <scope>NUCLEOTIDE SEQUENCE [LARGE SCALE GENOMIC DNA]</scope>
    <source>
        <strain evidence="10 11">NEB573</strain>
    </source>
</reference>
<keyword evidence="3" id="KW-1003">Cell membrane</keyword>
<dbReference type="InterPro" id="IPR023090">
    <property type="entry name" value="UPF0702_alpha/beta_dom_sf"/>
</dbReference>
<evidence type="ECO:0000256" key="6">
    <source>
        <dbReference type="ARBA" id="ARBA00023136"/>
    </source>
</evidence>
<accession>A0ABY9T1L7</accession>
<dbReference type="Proteomes" id="UP001256827">
    <property type="component" value="Chromosome"/>
</dbReference>
<dbReference type="PANTHER" id="PTHR34582">
    <property type="entry name" value="UPF0702 TRANSMEMBRANE PROTEIN YCAP"/>
    <property type="match status" value="1"/>
</dbReference>
<dbReference type="PANTHER" id="PTHR34582:SF7">
    <property type="entry name" value="UPF0702 TRANSMEMBRANE PROTEIN YDFS"/>
    <property type="match status" value="1"/>
</dbReference>
<proteinExistence type="inferred from homology"/>
<evidence type="ECO:0000256" key="3">
    <source>
        <dbReference type="ARBA" id="ARBA00022475"/>
    </source>
</evidence>
<evidence type="ECO:0000313" key="11">
    <source>
        <dbReference type="Proteomes" id="UP001256827"/>
    </source>
</evidence>
<evidence type="ECO:0000259" key="9">
    <source>
        <dbReference type="Pfam" id="PF20730"/>
    </source>
</evidence>
<evidence type="ECO:0000256" key="7">
    <source>
        <dbReference type="SAM" id="Phobius"/>
    </source>
</evidence>
<protein>
    <submittedName>
        <fullName evidence="10">DUF421 domain-containing protein</fullName>
    </submittedName>
</protein>
<evidence type="ECO:0000313" key="10">
    <source>
        <dbReference type="EMBL" id="WNC13975.1"/>
    </source>
</evidence>
<feature type="domain" description="YetF-like N-terminal transmembrane" evidence="9">
    <location>
        <begin position="8"/>
        <end position="81"/>
    </location>
</feature>
<dbReference type="Gene3D" id="3.30.240.20">
    <property type="entry name" value="bsu07140 like domains"/>
    <property type="match status" value="2"/>
</dbReference>
<keyword evidence="11" id="KW-1185">Reference proteome</keyword>